<dbReference type="Pfam" id="PF13480">
    <property type="entry name" value="Acetyltransf_6"/>
    <property type="match status" value="1"/>
</dbReference>
<dbReference type="AlphaFoldDB" id="A0A9Q4FS15"/>
<dbReference type="EC" id="2.3.1.-" evidence="2"/>
<sequence>MPTADVTEQNQLAFSPATSFDIEVLDNLSAAETIWRALEREGTLSPYQRFDWLSHLLAAGADGQGQLAICVVRQDGLVRALLPLLIERKLGLGIARLLGARQANAGWMVLASGFSPDASAMAALITQIGERLSRVDLLELDNLPQSWNGIANPLLHLPVGPAPSRLYVTDLAGAQVPYIESRVPAKKRGNLRRGRRRMEESMGAVRLVRVDDLDLLDRVHAAFLEQRRARFSEMGVENVFGSPMFRAFFREAAISAFRSPRPVMVAHALMAGEEIVATTWGTTSATHYSLYINSTSSGPASKYSLMSIMIADLMDELITSGITSFDLGLGDFDYKADWTEPQTVFDALVPLTRRGAAARAVIMARTRLKRTIKQTPILWKAAQYLRRQLFRLRGGH</sequence>
<keyword evidence="2" id="KW-0012">Acyltransferase</keyword>
<organism evidence="2 3">
    <name type="scientific">Devosia ureilytica</name>
    <dbReference type="NCBI Taxonomy" id="2952754"/>
    <lineage>
        <taxon>Bacteria</taxon>
        <taxon>Pseudomonadati</taxon>
        <taxon>Pseudomonadota</taxon>
        <taxon>Alphaproteobacteria</taxon>
        <taxon>Hyphomicrobiales</taxon>
        <taxon>Devosiaceae</taxon>
        <taxon>Devosia</taxon>
    </lineage>
</organism>
<dbReference type="SUPFAM" id="SSF55729">
    <property type="entry name" value="Acyl-CoA N-acyltransferases (Nat)"/>
    <property type="match status" value="1"/>
</dbReference>
<dbReference type="Proteomes" id="UP001060275">
    <property type="component" value="Unassembled WGS sequence"/>
</dbReference>
<keyword evidence="3" id="KW-1185">Reference proteome</keyword>
<protein>
    <submittedName>
        <fullName evidence="2">GNAT family N-acetyltransferase</fullName>
        <ecNumber evidence="2">2.3.1.-</ecNumber>
    </submittedName>
</protein>
<name>A0A9Q4FS15_9HYPH</name>
<dbReference type="GO" id="GO:0016746">
    <property type="term" value="F:acyltransferase activity"/>
    <property type="evidence" value="ECO:0007669"/>
    <property type="project" value="UniProtKB-KW"/>
</dbReference>
<gene>
    <name evidence="2" type="ORF">NF348_06870</name>
</gene>
<evidence type="ECO:0000259" key="1">
    <source>
        <dbReference type="Pfam" id="PF13480"/>
    </source>
</evidence>
<feature type="domain" description="BioF2-like acetyltransferase" evidence="1">
    <location>
        <begin position="185"/>
        <end position="335"/>
    </location>
</feature>
<evidence type="ECO:0000313" key="2">
    <source>
        <dbReference type="EMBL" id="MCP8886822.1"/>
    </source>
</evidence>
<proteinExistence type="predicted"/>
<dbReference type="EMBL" id="JAMWDU010000002">
    <property type="protein sequence ID" value="MCP8886822.1"/>
    <property type="molecule type" value="Genomic_DNA"/>
</dbReference>
<dbReference type="InterPro" id="IPR038740">
    <property type="entry name" value="BioF2-like_GNAT_dom"/>
</dbReference>
<evidence type="ECO:0000313" key="3">
    <source>
        <dbReference type="Proteomes" id="UP001060275"/>
    </source>
</evidence>
<reference evidence="2" key="1">
    <citation type="submission" date="2022-06" db="EMBL/GenBank/DDBJ databases">
        <title>Devosia sp. XJ19-45 genome assembly.</title>
        <authorList>
            <person name="Li B."/>
            <person name="Cai M."/>
            <person name="Nie G."/>
            <person name="Li W."/>
        </authorList>
    </citation>
    <scope>NUCLEOTIDE SEQUENCE</scope>
    <source>
        <strain evidence="2">XJ19-45</strain>
    </source>
</reference>
<accession>A0A9Q4FS15</accession>
<comment type="caution">
    <text evidence="2">The sequence shown here is derived from an EMBL/GenBank/DDBJ whole genome shotgun (WGS) entry which is preliminary data.</text>
</comment>
<dbReference type="RefSeq" id="WP_254673504.1">
    <property type="nucleotide sequence ID" value="NZ_JAMWDU010000002.1"/>
</dbReference>
<keyword evidence="2" id="KW-0808">Transferase</keyword>
<dbReference type="InterPro" id="IPR016181">
    <property type="entry name" value="Acyl_CoA_acyltransferase"/>
</dbReference>